<reference evidence="1 2" key="1">
    <citation type="submission" date="2021-03" db="EMBL/GenBank/DDBJ databases">
        <title>Sequencing the genomes of 1000 actinobacteria strains.</title>
        <authorList>
            <person name="Klenk H.-P."/>
        </authorList>
    </citation>
    <scope>NUCLEOTIDE SEQUENCE [LARGE SCALE GENOMIC DNA]</scope>
    <source>
        <strain evidence="1 2">DSM 12936</strain>
    </source>
</reference>
<organism evidence="1 2">
    <name type="scientific">Microlunatus capsulatus</name>
    <dbReference type="NCBI Taxonomy" id="99117"/>
    <lineage>
        <taxon>Bacteria</taxon>
        <taxon>Bacillati</taxon>
        <taxon>Actinomycetota</taxon>
        <taxon>Actinomycetes</taxon>
        <taxon>Propionibacteriales</taxon>
        <taxon>Propionibacteriaceae</taxon>
        <taxon>Microlunatus</taxon>
    </lineage>
</organism>
<evidence type="ECO:0008006" key="3">
    <source>
        <dbReference type="Google" id="ProtNLM"/>
    </source>
</evidence>
<keyword evidence="2" id="KW-1185">Reference proteome</keyword>
<comment type="caution">
    <text evidence="1">The sequence shown here is derived from an EMBL/GenBank/DDBJ whole genome shotgun (WGS) entry which is preliminary data.</text>
</comment>
<dbReference type="InterPro" id="IPR029063">
    <property type="entry name" value="SAM-dependent_MTases_sf"/>
</dbReference>
<dbReference type="Gene3D" id="3.40.50.150">
    <property type="entry name" value="Vaccinia Virus protein VP39"/>
    <property type="match status" value="1"/>
</dbReference>
<dbReference type="RefSeq" id="WP_210052189.1">
    <property type="nucleotide sequence ID" value="NZ_BAAAMH010000036.1"/>
</dbReference>
<dbReference type="Proteomes" id="UP000758168">
    <property type="component" value="Unassembled WGS sequence"/>
</dbReference>
<gene>
    <name evidence="1" type="ORF">JOF54_000213</name>
</gene>
<name>A0ABS4Z2L1_9ACTN</name>
<accession>A0ABS4Z2L1</accession>
<dbReference type="EMBL" id="JAGIOB010000001">
    <property type="protein sequence ID" value="MBP2415291.1"/>
    <property type="molecule type" value="Genomic_DNA"/>
</dbReference>
<evidence type="ECO:0000313" key="2">
    <source>
        <dbReference type="Proteomes" id="UP000758168"/>
    </source>
</evidence>
<proteinExistence type="predicted"/>
<dbReference type="Pfam" id="PF13578">
    <property type="entry name" value="Methyltransf_24"/>
    <property type="match status" value="1"/>
</dbReference>
<evidence type="ECO:0000313" key="1">
    <source>
        <dbReference type="EMBL" id="MBP2415291.1"/>
    </source>
</evidence>
<protein>
    <recommendedName>
        <fullName evidence="3">Methyltransferase domain-containing protein</fullName>
    </recommendedName>
</protein>
<dbReference type="SUPFAM" id="SSF53335">
    <property type="entry name" value="S-adenosyl-L-methionine-dependent methyltransferases"/>
    <property type="match status" value="1"/>
</dbReference>
<sequence length="252" mass="27827">MLYLDFLATVHERLRPAAYLEIGVRNGGSLALARGRAVGIDPAFAIHAELDGDVALFRTTSDEYFSRPDPLAPTGGQPFELSFIDGLHLFEFALRDFIFAERHSAARGMIVFDDVLPRDVPEAARERHTHQWTGDVFGVLQVLERYRPDLLVLPLDTKPTGLLAVVGLDPQNTVLVDHFEEILAEFRRPDPQPVPREILDRLSVVAPHRFLEAGVVELLAGQPADVTAAALAPELRELVSRRFGPGFVAVPA</sequence>